<dbReference type="InterPro" id="IPR038665">
    <property type="entry name" value="Voltage-dep_anion_channel_sf"/>
</dbReference>
<feature type="transmembrane region" description="Helical" evidence="5">
    <location>
        <begin position="289"/>
        <end position="316"/>
    </location>
</feature>
<evidence type="ECO:0000256" key="4">
    <source>
        <dbReference type="ARBA" id="ARBA00023136"/>
    </source>
</evidence>
<organism evidence="6 7">
    <name type="scientific">Coniochaeta hoffmannii</name>
    <dbReference type="NCBI Taxonomy" id="91930"/>
    <lineage>
        <taxon>Eukaryota</taxon>
        <taxon>Fungi</taxon>
        <taxon>Dikarya</taxon>
        <taxon>Ascomycota</taxon>
        <taxon>Pezizomycotina</taxon>
        <taxon>Sordariomycetes</taxon>
        <taxon>Sordariomycetidae</taxon>
        <taxon>Coniochaetales</taxon>
        <taxon>Coniochaetaceae</taxon>
        <taxon>Coniochaeta</taxon>
    </lineage>
</organism>
<keyword evidence="4 5" id="KW-0472">Membrane</keyword>
<proteinExistence type="predicted"/>
<sequence>MTALSSTLVDLVIFVTNLYSFTRLEARIAGEQDMLLSAFLVHKILNRLLGWLCDYLGVPPLPRGQWELRPEQNPSGYESPDDEHHFVREPFWNERALQFRRNHAPAELTGRGDPASQASLNDLATGGVANVFYSIPFKARWLTVIGLIFFFLNILLFITNCILITLRFRYRPNTFKTSFTDQVESLFTGSVVVSIATIFITTCEYGVPHTGSWLLRVMEVLFWVYVGLSMLVSAGIYLILWSTLTFPVHTMTPVWVFPAYPLLLTAPFGSTLITAAIDSKQISSLNAVAISFACVSVQGAAFLISLMISTAFLYRLMTQKLPRDAQRPGIFVSIGPFAFTVAGIVSLGNHAEEIIPPDFLGNAHAVFILKVLSYMVGLWLWALSIWFFLVSTGSLWKYLKPDHRLPFQMTWFSFVFPNTALVTATLALGTAFKSNALHVLGCVLAGCLVLVWILVFAFMLRALRRRELLWPKDED</sequence>
<feature type="transmembrane region" description="Helical" evidence="5">
    <location>
        <begin position="254"/>
        <end position="277"/>
    </location>
</feature>
<comment type="subcellular location">
    <subcellularLocation>
        <location evidence="1">Membrane</location>
        <topology evidence="1">Multi-pass membrane protein</topology>
    </subcellularLocation>
</comment>
<feature type="transmembrane region" description="Helical" evidence="5">
    <location>
        <begin position="411"/>
        <end position="432"/>
    </location>
</feature>
<feature type="transmembrane region" description="Helical" evidence="5">
    <location>
        <begin position="367"/>
        <end position="390"/>
    </location>
</feature>
<dbReference type="InterPro" id="IPR004695">
    <property type="entry name" value="SLAC1/Mae1/Ssu1/TehA"/>
</dbReference>
<dbReference type="AlphaFoldDB" id="A0AA38VDI9"/>
<evidence type="ECO:0000313" key="6">
    <source>
        <dbReference type="EMBL" id="KAJ9142305.1"/>
    </source>
</evidence>
<feature type="transmembrane region" description="Helical" evidence="5">
    <location>
        <begin position="328"/>
        <end position="347"/>
    </location>
</feature>
<accession>A0AA38VDI9</accession>
<evidence type="ECO:0000256" key="3">
    <source>
        <dbReference type="ARBA" id="ARBA00022989"/>
    </source>
</evidence>
<feature type="transmembrane region" description="Helical" evidence="5">
    <location>
        <begin position="438"/>
        <end position="460"/>
    </location>
</feature>
<dbReference type="InterPro" id="IPR030185">
    <property type="entry name" value="Mae1"/>
</dbReference>
<evidence type="ECO:0000256" key="5">
    <source>
        <dbReference type="SAM" id="Phobius"/>
    </source>
</evidence>
<dbReference type="Gene3D" id="1.50.10.150">
    <property type="entry name" value="Voltage-dependent anion channel"/>
    <property type="match status" value="1"/>
</dbReference>
<keyword evidence="3 5" id="KW-1133">Transmembrane helix</keyword>
<dbReference type="CDD" id="cd09317">
    <property type="entry name" value="TDT_Mae1_like"/>
    <property type="match status" value="1"/>
</dbReference>
<keyword evidence="7" id="KW-1185">Reference proteome</keyword>
<name>A0AA38VDI9_9PEZI</name>
<dbReference type="GO" id="GO:0015140">
    <property type="term" value="F:malate transmembrane transporter activity"/>
    <property type="evidence" value="ECO:0007669"/>
    <property type="project" value="InterPro"/>
</dbReference>
<comment type="caution">
    <text evidence="6">The sequence shown here is derived from an EMBL/GenBank/DDBJ whole genome shotgun (WGS) entry which is preliminary data.</text>
</comment>
<feature type="transmembrane region" description="Helical" evidence="5">
    <location>
        <begin position="220"/>
        <end position="242"/>
    </location>
</feature>
<dbReference type="Proteomes" id="UP001174691">
    <property type="component" value="Unassembled WGS sequence"/>
</dbReference>
<evidence type="ECO:0000256" key="1">
    <source>
        <dbReference type="ARBA" id="ARBA00004141"/>
    </source>
</evidence>
<evidence type="ECO:0000313" key="7">
    <source>
        <dbReference type="Proteomes" id="UP001174691"/>
    </source>
</evidence>
<dbReference type="EMBL" id="JANBVN010000123">
    <property type="protein sequence ID" value="KAJ9142305.1"/>
    <property type="molecule type" value="Genomic_DNA"/>
</dbReference>
<keyword evidence="2 5" id="KW-0812">Transmembrane</keyword>
<feature type="transmembrane region" description="Helical" evidence="5">
    <location>
        <begin position="186"/>
        <end position="208"/>
    </location>
</feature>
<reference evidence="6" key="1">
    <citation type="submission" date="2022-07" db="EMBL/GenBank/DDBJ databases">
        <title>Fungi with potential for degradation of polypropylene.</title>
        <authorList>
            <person name="Gostincar C."/>
        </authorList>
    </citation>
    <scope>NUCLEOTIDE SEQUENCE</scope>
    <source>
        <strain evidence="6">EXF-13287</strain>
    </source>
</reference>
<dbReference type="PANTHER" id="PTHR31162:SF3">
    <property type="entry name" value="TRANSPORTER_MALIC ACID TRANSPORT PROTEIN, PUTATIVE-RELATED"/>
    <property type="match status" value="1"/>
</dbReference>
<dbReference type="PANTHER" id="PTHR31162">
    <property type="entry name" value="MALIC ACID TRANSPORT PROTEIN-RELATED"/>
    <property type="match status" value="1"/>
</dbReference>
<evidence type="ECO:0000256" key="2">
    <source>
        <dbReference type="ARBA" id="ARBA00022692"/>
    </source>
</evidence>
<feature type="transmembrane region" description="Helical" evidence="5">
    <location>
        <begin position="141"/>
        <end position="166"/>
    </location>
</feature>
<dbReference type="GO" id="GO:0016020">
    <property type="term" value="C:membrane"/>
    <property type="evidence" value="ECO:0007669"/>
    <property type="project" value="UniProtKB-SubCell"/>
</dbReference>
<protein>
    <submittedName>
        <fullName evidence="6">C4-dicarboxylate transporter/malic acid transport protein</fullName>
    </submittedName>
</protein>
<dbReference type="Pfam" id="PF03595">
    <property type="entry name" value="SLAC1"/>
    <property type="match status" value="1"/>
</dbReference>
<gene>
    <name evidence="6" type="ORF">NKR19_g7248</name>
</gene>